<name>A0A7R9PB24_TIMCA</name>
<proteinExistence type="predicted"/>
<organism evidence="2">
    <name type="scientific">Timema californicum</name>
    <name type="common">California timema</name>
    <name type="synonym">Walking stick</name>
    <dbReference type="NCBI Taxonomy" id="61474"/>
    <lineage>
        <taxon>Eukaryota</taxon>
        <taxon>Metazoa</taxon>
        <taxon>Ecdysozoa</taxon>
        <taxon>Arthropoda</taxon>
        <taxon>Hexapoda</taxon>
        <taxon>Insecta</taxon>
        <taxon>Pterygota</taxon>
        <taxon>Neoptera</taxon>
        <taxon>Polyneoptera</taxon>
        <taxon>Phasmatodea</taxon>
        <taxon>Timematodea</taxon>
        <taxon>Timematoidea</taxon>
        <taxon>Timematidae</taxon>
        <taxon>Timema</taxon>
    </lineage>
</organism>
<feature type="region of interest" description="Disordered" evidence="1">
    <location>
        <begin position="1"/>
        <end position="38"/>
    </location>
</feature>
<evidence type="ECO:0000256" key="1">
    <source>
        <dbReference type="SAM" id="MobiDB-lite"/>
    </source>
</evidence>
<feature type="compositionally biased region" description="Basic residues" evidence="1">
    <location>
        <begin position="1"/>
        <end position="12"/>
    </location>
</feature>
<reference evidence="2" key="1">
    <citation type="submission" date="2020-11" db="EMBL/GenBank/DDBJ databases">
        <authorList>
            <person name="Tran Van P."/>
        </authorList>
    </citation>
    <scope>NUCLEOTIDE SEQUENCE</scope>
</reference>
<sequence length="175" mass="20051">MARFTTRRRRPARPQEPRWLEATAPLKTVGGQRGPDRRPYSLQANFGNHQQYYKFGGIPEGDSNPDVLMISSSIYFETSVPQPVFREPVVGNCRKNYLHLEHGVPVADTFSQTTGKWKKTVRMSTFGALRYLRLSRCLTCTFISLTVLLRLPGDEFITKRVHVIYGCPQFIVVRC</sequence>
<evidence type="ECO:0000313" key="2">
    <source>
        <dbReference type="EMBL" id="CAD7576508.1"/>
    </source>
</evidence>
<gene>
    <name evidence="2" type="ORF">TCMB3V08_LOCUS9076</name>
</gene>
<accession>A0A7R9PB24</accession>
<dbReference type="EMBL" id="OE184343">
    <property type="protein sequence ID" value="CAD7576508.1"/>
    <property type="molecule type" value="Genomic_DNA"/>
</dbReference>
<protein>
    <submittedName>
        <fullName evidence="2">(California timema) hypothetical protein</fullName>
    </submittedName>
</protein>
<dbReference type="AlphaFoldDB" id="A0A7R9PB24"/>